<proteinExistence type="predicted"/>
<dbReference type="RefSeq" id="WP_061466968.1">
    <property type="nucleotide sequence ID" value="NZ_JAPHPG010000001.1"/>
</dbReference>
<evidence type="ECO:0000256" key="1">
    <source>
        <dbReference type="SAM" id="Coils"/>
    </source>
</evidence>
<accession>A0AAN5R6I7</accession>
<dbReference type="Gene3D" id="1.10.510.10">
    <property type="entry name" value="Transferase(Phosphotransferase) domain 1"/>
    <property type="match status" value="1"/>
</dbReference>
<feature type="coiled-coil region" evidence="1">
    <location>
        <begin position="609"/>
        <end position="636"/>
    </location>
</feature>
<reference evidence="2" key="1">
    <citation type="journal article" date="2018" name="Genome Biol.">
        <title>SKESA: strategic k-mer extension for scrupulous assemblies.</title>
        <authorList>
            <person name="Souvorov A."/>
            <person name="Agarwala R."/>
            <person name="Lipman D.J."/>
        </authorList>
    </citation>
    <scope>NUCLEOTIDE SEQUENCE</scope>
    <source>
        <strain evidence="2">D3612</strain>
    </source>
</reference>
<dbReference type="GO" id="GO:0004674">
    <property type="term" value="F:protein serine/threonine kinase activity"/>
    <property type="evidence" value="ECO:0007669"/>
    <property type="project" value="UniProtKB-KW"/>
</dbReference>
<evidence type="ECO:0000313" key="2">
    <source>
        <dbReference type="EMBL" id="HAT1597733.1"/>
    </source>
</evidence>
<dbReference type="AlphaFoldDB" id="A0AAN5R6I7"/>
<name>A0AAN5R6I7_LEGPN</name>
<dbReference type="SUPFAM" id="SSF56112">
    <property type="entry name" value="Protein kinase-like (PK-like)"/>
    <property type="match status" value="1"/>
</dbReference>
<evidence type="ECO:0000313" key="3">
    <source>
        <dbReference type="Proteomes" id="UP000861567"/>
    </source>
</evidence>
<dbReference type="Proteomes" id="UP000861567">
    <property type="component" value="Unassembled WGS sequence"/>
</dbReference>
<reference evidence="2" key="2">
    <citation type="submission" date="2020-11" db="EMBL/GenBank/DDBJ databases">
        <authorList>
            <consortium name="NCBI Pathogen Detection Project"/>
        </authorList>
    </citation>
    <scope>NUCLEOTIDE SEQUENCE</scope>
    <source>
        <strain evidence="2">D3612</strain>
    </source>
</reference>
<comment type="caution">
    <text evidence="2">The sequence shown here is derived from an EMBL/GenBank/DDBJ whole genome shotgun (WGS) entry which is preliminary data.</text>
</comment>
<protein>
    <submittedName>
        <fullName evidence="2">Serine/threonine protein kinase</fullName>
    </submittedName>
</protein>
<keyword evidence="1" id="KW-0175">Coiled coil</keyword>
<gene>
    <name evidence="2" type="ORF">I8Y58_003000</name>
</gene>
<organism evidence="2 3">
    <name type="scientific">Legionella pneumophila</name>
    <dbReference type="NCBI Taxonomy" id="446"/>
    <lineage>
        <taxon>Bacteria</taxon>
        <taxon>Pseudomonadati</taxon>
        <taxon>Pseudomonadota</taxon>
        <taxon>Gammaproteobacteria</taxon>
        <taxon>Legionellales</taxon>
        <taxon>Legionellaceae</taxon>
        <taxon>Legionella</taxon>
    </lineage>
</organism>
<keyword evidence="2" id="KW-0723">Serine/threonine-protein kinase</keyword>
<dbReference type="EMBL" id="DACSEI010000062">
    <property type="protein sequence ID" value="HAT1597733.1"/>
    <property type="molecule type" value="Genomic_DNA"/>
</dbReference>
<keyword evidence="2" id="KW-0808">Transferase</keyword>
<dbReference type="InterPro" id="IPR011009">
    <property type="entry name" value="Kinase-like_dom_sf"/>
</dbReference>
<sequence length="1202" mass="136247">MIVKAKLFQKKYDDETYIDDINKEVEKLNSLIDIYNSVPYSEKAEALLQVHQQLLKIDANIGGMGTVAAIAIGDFPYSEFYENLSNQIRTEFTTLGCPGFSAKQINQWDIENCKKNESIPSALLFEKETQPGFFARMFGAKTSTPISKATRLLSEVDPRTINENTEENYYQLSSLKQSIRELIASEVISTSDKATLNNLIAKVNNRLSNILENNPQLRSKIYPPQVGNLAQSISNLSYENAQKVTNVLSKPDRFNSEEFHKEFDSIIPGLENYEIKFLGGVNAKNYLIRDIETGQQQVLKITPNKGNSRKAYERLKVTSVKDGITETYATQQAIQGQDNYMYSLELTEFCAKGDVLSHGLKIQGKIALIEKDIAGKSEELDPIALQKIYDEFGLGDQPEVSLEEKQHILTELKEAQLLNAVNIYGQMTDILLSFQANNAFFPDAKPTNFLVNEFEQVLIADTKTFVDTVNGTVDPDQIKKTGLLQYSLGFRSPQFESGEPFSADKEHAYIMGISLYCYITGTDIDEVPRNSKDHPAFMKLDQEVFQSAKGQKFKELIEGLTQHDPDKRLSMHQAKEALQTIAHGIKVEKSPFKSKTEAYFFALHNLMEIAKTTENKESINQAIQEMKILIENHEQNPMVAANILTSLAPKLENEQHQKLLHNIASAIQNSTYQQTLQEKYENPLARRFESEMQIALLKNPTDEMMKSVGHVSQALLNVFHQMKEQGYENFLNQFAENLTSGKEQTGFGSQPTPITIDKVEEILQKNDPKDLNQIMYIQFLFAQKWMRQLPESILPPNRNTPTGKMLELVKEYNNGEYRDNPKAFFDNFDSMKLKFISDNQMYGSELFTADPTRGRQGPLQRVFSSQMGVMLVGQNQEGLDTDRSNWTPDAKYQSANLDSPFTRDLIENDAVYAAGPSGMTSLFMGIMENYGNFTSVEAKQNYLAAVSAYMVSGGLHSLHEVLGPAHYALDLIPGYQISPPKVDSVANPPNFHQFYQQQIKLDPQFEERYKKGWDNVMEAYAKQKDQFIHAPISDISIVQQRVFNTDNTSQQENKYKNMSEEKMKEILQKSPELNAVKIEGSLTSTNVGWRRENKENYIKQNLIKINCQYLKGDQEKLDEAINLLFKTVCKTRTNIFKSYSTSTTSATNLINMISQDEKLRKVFGIQGDNPVDWAKEIKVKMEAACKDEKIAAPDFSVGPSLK</sequence>
<keyword evidence="2" id="KW-0418">Kinase</keyword>